<keyword evidence="4" id="KW-0347">Helicase</keyword>
<sequence length="562" mass="63737">MLFRRSPNTCTVNGLRCYAKQYASQGSKPVKNKKHHLAASVVKKKASKRSPLNPTPFHYGNFGGLKESENATVEKTAGLLKKITDFEQLKILPQVRTAITSIISRESILNNKNFIQTNRSETRAIRNDSILDPKSIKPSPIQVAAIKKLSKNLMDKKLQTNVIAAETGSGKTMAYLTPLFEFLKRSELESPEEWQVIKDKAVIRAVILVPTHELVDQVYRTVQQSEELLGFHTFKWDSGATYSEFLERIKSRIDILITTPGKLLNLFNVRMINRPERMLSRVQFVILDEADTLMDQSWLEDTHKAIQSMPNTNHLLFCSATIPNEFNKTMERFFPTCQAITTPKLHRLPYSLDFKLIDATLNPYKGSKMKALAQTLFAIMKDGTEAGFEKRCIVFVNEKKDVEKVREQLANKYNHDCIGLTGEDTVEERAEKVKPFISPPRLLEGMNQNDDRLLKTEIKRTPLSIPGSNIVLASKEELQPSRRLVALKILVTTDLMARGLNFQGVRNVILYDVPKTSIDLVHRVGRTGRMKQSGRVFMITDKSTKSWAKGIPKVVKNQIPLS</sequence>
<evidence type="ECO:0000259" key="8">
    <source>
        <dbReference type="PROSITE" id="PS51194"/>
    </source>
</evidence>
<evidence type="ECO:0000256" key="2">
    <source>
        <dbReference type="ARBA" id="ARBA00022741"/>
    </source>
</evidence>
<dbReference type="InterPro" id="IPR014001">
    <property type="entry name" value="Helicase_ATP-bd"/>
</dbReference>
<dbReference type="GO" id="GO:0016787">
    <property type="term" value="F:hydrolase activity"/>
    <property type="evidence" value="ECO:0007669"/>
    <property type="project" value="UniProtKB-KW"/>
</dbReference>
<comment type="catalytic activity">
    <reaction evidence="6">
        <text>ATP + H2O = ADP + phosphate + H(+)</text>
        <dbReference type="Rhea" id="RHEA:13065"/>
        <dbReference type="ChEBI" id="CHEBI:15377"/>
        <dbReference type="ChEBI" id="CHEBI:15378"/>
        <dbReference type="ChEBI" id="CHEBI:30616"/>
        <dbReference type="ChEBI" id="CHEBI:43474"/>
        <dbReference type="ChEBI" id="CHEBI:456216"/>
        <dbReference type="EC" id="3.6.4.13"/>
    </reaction>
</comment>
<keyword evidence="5" id="KW-0067">ATP-binding</keyword>
<reference evidence="9 10" key="1">
    <citation type="submission" date="2016-03" db="EMBL/GenBank/DDBJ databases">
        <authorList>
            <person name="Devillers H."/>
        </authorList>
    </citation>
    <scope>NUCLEOTIDE SEQUENCE [LARGE SCALE GENOMIC DNA]</scope>
    <source>
        <strain evidence="9">CBS 6772</strain>
    </source>
</reference>
<dbReference type="Pfam" id="PF00270">
    <property type="entry name" value="DEAD"/>
    <property type="match status" value="1"/>
</dbReference>
<dbReference type="GO" id="GO:0003676">
    <property type="term" value="F:nucleic acid binding"/>
    <property type="evidence" value="ECO:0007669"/>
    <property type="project" value="InterPro"/>
</dbReference>
<evidence type="ECO:0000256" key="5">
    <source>
        <dbReference type="ARBA" id="ARBA00022840"/>
    </source>
</evidence>
<feature type="domain" description="Helicase ATP-binding" evidence="7">
    <location>
        <begin position="152"/>
        <end position="340"/>
    </location>
</feature>
<evidence type="ECO:0000256" key="3">
    <source>
        <dbReference type="ARBA" id="ARBA00022801"/>
    </source>
</evidence>
<dbReference type="OMA" id="HSTIDFI"/>
<dbReference type="Proteomes" id="UP000190831">
    <property type="component" value="Chromosome C"/>
</dbReference>
<dbReference type="Pfam" id="PF00271">
    <property type="entry name" value="Helicase_C"/>
    <property type="match status" value="1"/>
</dbReference>
<proteinExistence type="predicted"/>
<dbReference type="InterPro" id="IPR011545">
    <property type="entry name" value="DEAD/DEAH_box_helicase_dom"/>
</dbReference>
<evidence type="ECO:0000259" key="7">
    <source>
        <dbReference type="PROSITE" id="PS51192"/>
    </source>
</evidence>
<accession>A0A1G4M9E2</accession>
<dbReference type="CDD" id="cd18787">
    <property type="entry name" value="SF2_C_DEAD"/>
    <property type="match status" value="1"/>
</dbReference>
<evidence type="ECO:0000256" key="6">
    <source>
        <dbReference type="ARBA" id="ARBA00047984"/>
    </source>
</evidence>
<evidence type="ECO:0000256" key="1">
    <source>
        <dbReference type="ARBA" id="ARBA00012552"/>
    </source>
</evidence>
<dbReference type="EMBL" id="LT598485">
    <property type="protein sequence ID" value="SCW00447.1"/>
    <property type="molecule type" value="Genomic_DNA"/>
</dbReference>
<dbReference type="AlphaFoldDB" id="A0A1G4M9E2"/>
<keyword evidence="2" id="KW-0547">Nucleotide-binding</keyword>
<dbReference type="OrthoDB" id="10256233at2759"/>
<organism evidence="9 10">
    <name type="scientific">Lachancea fermentati</name>
    <name type="common">Zygosaccharomyces fermentati</name>
    <dbReference type="NCBI Taxonomy" id="4955"/>
    <lineage>
        <taxon>Eukaryota</taxon>
        <taxon>Fungi</taxon>
        <taxon>Dikarya</taxon>
        <taxon>Ascomycota</taxon>
        <taxon>Saccharomycotina</taxon>
        <taxon>Saccharomycetes</taxon>
        <taxon>Saccharomycetales</taxon>
        <taxon>Saccharomycetaceae</taxon>
        <taxon>Lachancea</taxon>
    </lineage>
</organism>
<evidence type="ECO:0000313" key="10">
    <source>
        <dbReference type="Proteomes" id="UP000190831"/>
    </source>
</evidence>
<dbReference type="STRING" id="4955.A0A1G4M9E2"/>
<keyword evidence="10" id="KW-1185">Reference proteome</keyword>
<gene>
    <name evidence="9" type="ORF">LAFE_0C04390G</name>
</gene>
<keyword evidence="3" id="KW-0378">Hydrolase</keyword>
<dbReference type="Gene3D" id="3.40.50.300">
    <property type="entry name" value="P-loop containing nucleotide triphosphate hydrolases"/>
    <property type="match status" value="2"/>
</dbReference>
<dbReference type="EC" id="3.6.4.13" evidence="1"/>
<dbReference type="PROSITE" id="PS51194">
    <property type="entry name" value="HELICASE_CTER"/>
    <property type="match status" value="1"/>
</dbReference>
<dbReference type="InterPro" id="IPR027417">
    <property type="entry name" value="P-loop_NTPase"/>
</dbReference>
<feature type="domain" description="Helicase C-terminal" evidence="8">
    <location>
        <begin position="371"/>
        <end position="562"/>
    </location>
</feature>
<dbReference type="SMART" id="SM00487">
    <property type="entry name" value="DEXDc"/>
    <property type="match status" value="1"/>
</dbReference>
<evidence type="ECO:0000256" key="4">
    <source>
        <dbReference type="ARBA" id="ARBA00022806"/>
    </source>
</evidence>
<protein>
    <recommendedName>
        <fullName evidence="1">RNA helicase</fullName>
        <ecNumber evidence="1">3.6.4.13</ecNumber>
    </recommendedName>
</protein>
<dbReference type="SMART" id="SM00490">
    <property type="entry name" value="HELICc"/>
    <property type="match status" value="1"/>
</dbReference>
<dbReference type="PROSITE" id="PS51192">
    <property type="entry name" value="HELICASE_ATP_BIND_1"/>
    <property type="match status" value="1"/>
</dbReference>
<name>A0A1G4M9E2_LACFM</name>
<dbReference type="InterPro" id="IPR001650">
    <property type="entry name" value="Helicase_C-like"/>
</dbReference>
<dbReference type="GO" id="GO:0003724">
    <property type="term" value="F:RNA helicase activity"/>
    <property type="evidence" value="ECO:0007669"/>
    <property type="project" value="UniProtKB-EC"/>
</dbReference>
<dbReference type="PANTHER" id="PTHR47960">
    <property type="entry name" value="DEAD-BOX ATP-DEPENDENT RNA HELICASE 50"/>
    <property type="match status" value="1"/>
</dbReference>
<evidence type="ECO:0000313" key="9">
    <source>
        <dbReference type="EMBL" id="SCW00447.1"/>
    </source>
</evidence>
<dbReference type="GO" id="GO:0005524">
    <property type="term" value="F:ATP binding"/>
    <property type="evidence" value="ECO:0007669"/>
    <property type="project" value="UniProtKB-KW"/>
</dbReference>
<dbReference type="SUPFAM" id="SSF52540">
    <property type="entry name" value="P-loop containing nucleoside triphosphate hydrolases"/>
    <property type="match status" value="1"/>
</dbReference>